<keyword evidence="2" id="KW-0472">Membrane</keyword>
<dbReference type="GO" id="GO:0042834">
    <property type="term" value="F:peptidoglycan binding"/>
    <property type="evidence" value="ECO:0007669"/>
    <property type="project" value="InterPro"/>
</dbReference>
<dbReference type="STRING" id="880071.Fleli_3124"/>
<feature type="compositionally biased region" description="Polar residues" evidence="1">
    <location>
        <begin position="336"/>
        <end position="349"/>
    </location>
</feature>
<dbReference type="InterPro" id="IPR007730">
    <property type="entry name" value="SPOR-like_dom"/>
</dbReference>
<evidence type="ECO:0000313" key="4">
    <source>
        <dbReference type="EMBL" id="AFM05463.1"/>
    </source>
</evidence>
<evidence type="ECO:0000256" key="1">
    <source>
        <dbReference type="SAM" id="MobiDB-lite"/>
    </source>
</evidence>
<feature type="compositionally biased region" description="Low complexity" evidence="1">
    <location>
        <begin position="321"/>
        <end position="335"/>
    </location>
</feature>
<accession>I4ANC8</accession>
<dbReference type="SUPFAM" id="SSF110997">
    <property type="entry name" value="Sporulation related repeat"/>
    <property type="match status" value="1"/>
</dbReference>
<proteinExistence type="predicted"/>
<dbReference type="Pfam" id="PF18174">
    <property type="entry name" value="HU-CCDC81_bac_1"/>
    <property type="match status" value="1"/>
</dbReference>
<feature type="transmembrane region" description="Helical" evidence="2">
    <location>
        <begin position="244"/>
        <end position="264"/>
    </location>
</feature>
<gene>
    <name evidence="4" type="ordered locus">Fleli_3124</name>
</gene>
<dbReference type="InterPro" id="IPR036680">
    <property type="entry name" value="SPOR-like_sf"/>
</dbReference>
<evidence type="ECO:0000259" key="3">
    <source>
        <dbReference type="PROSITE" id="PS51724"/>
    </source>
</evidence>
<evidence type="ECO:0000256" key="2">
    <source>
        <dbReference type="SAM" id="Phobius"/>
    </source>
</evidence>
<dbReference type="InterPro" id="IPR040495">
    <property type="entry name" value="HU-CCDC81_bac_1"/>
</dbReference>
<dbReference type="PROSITE" id="PS51724">
    <property type="entry name" value="SPOR"/>
    <property type="match status" value="1"/>
</dbReference>
<feature type="domain" description="SPOR" evidence="3">
    <location>
        <begin position="356"/>
        <end position="433"/>
    </location>
</feature>
<dbReference type="KEGG" id="fli:Fleli_3124"/>
<keyword evidence="2" id="KW-0812">Transmembrane</keyword>
<feature type="compositionally biased region" description="Acidic residues" evidence="1">
    <location>
        <begin position="227"/>
        <end position="240"/>
    </location>
</feature>
<dbReference type="Gene3D" id="3.30.70.1070">
    <property type="entry name" value="Sporulation related repeat"/>
    <property type="match status" value="1"/>
</dbReference>
<feature type="region of interest" description="Disordered" evidence="1">
    <location>
        <begin position="288"/>
        <end position="349"/>
    </location>
</feature>
<evidence type="ECO:0000313" key="5">
    <source>
        <dbReference type="Proteomes" id="UP000006054"/>
    </source>
</evidence>
<dbReference type="OrthoDB" id="653949at2"/>
<dbReference type="eggNOG" id="COG3087">
    <property type="taxonomic scope" value="Bacteria"/>
</dbReference>
<name>I4ANC8_BERLS</name>
<dbReference type="RefSeq" id="WP_014798894.1">
    <property type="nucleotide sequence ID" value="NC_018018.1"/>
</dbReference>
<sequence length="433" mass="48552">MLEKYIKQLLSENDEVVVPKLGTFVAGYAGSEISGLRVAPPSKKIHFYEKLKSDKNELLRKRVTEAEGISIFDFQAELEKMTTKINEELKTLGSSHISHLGIIKKKPDGSLEFEQDDDNLLDDSFGLPSLERKPLNKRENKEEEIESKIIAATDEPVFDRDAQKEKVEEETDNLKDAAVYASLGDRLIKDPVEDEASLKKEKEEFIKSTSEVENPPAKKEAIPPVVDIEEEEEEEEEEENSSSLVLWLIAIPIIFAFVFLLYIFNNDGAMASVRALLGQKPTTTIVTNDTKTDPVTEVDNSIDETAPIEETNNSTDEISDTENSNDNSVDNSANNGTDPATQYTANSETQPEDIINEAKNRFYIVIGSFSEIENARKLRSDLQGSGVSNAKIVMYPKRGMYRVTVGDQASEREAYNQRNTLGSAYPDMWVLNY</sequence>
<organism evidence="4 5">
    <name type="scientific">Bernardetia litoralis (strain ATCC 23117 / DSM 6794 / NBRC 15988 / NCIMB 1366 / Fx l1 / Sio-4)</name>
    <name type="common">Flexibacter litoralis</name>
    <dbReference type="NCBI Taxonomy" id="880071"/>
    <lineage>
        <taxon>Bacteria</taxon>
        <taxon>Pseudomonadati</taxon>
        <taxon>Bacteroidota</taxon>
        <taxon>Cytophagia</taxon>
        <taxon>Cytophagales</taxon>
        <taxon>Bernardetiaceae</taxon>
        <taxon>Bernardetia</taxon>
    </lineage>
</organism>
<dbReference type="HOGENOM" id="CLU_632751_0_0_10"/>
<protein>
    <submittedName>
        <fullName evidence="4">Sporulation related protein</fullName>
    </submittedName>
</protein>
<keyword evidence="5" id="KW-1185">Reference proteome</keyword>
<dbReference type="EMBL" id="CP003345">
    <property type="protein sequence ID" value="AFM05463.1"/>
    <property type="molecule type" value="Genomic_DNA"/>
</dbReference>
<reference evidence="5" key="1">
    <citation type="submission" date="2012-06" db="EMBL/GenBank/DDBJ databases">
        <title>The complete genome of Flexibacter litoralis DSM 6794.</title>
        <authorList>
            <person name="Lucas S."/>
            <person name="Copeland A."/>
            <person name="Lapidus A."/>
            <person name="Glavina del Rio T."/>
            <person name="Dalin E."/>
            <person name="Tice H."/>
            <person name="Bruce D."/>
            <person name="Goodwin L."/>
            <person name="Pitluck S."/>
            <person name="Peters L."/>
            <person name="Ovchinnikova G."/>
            <person name="Lu M."/>
            <person name="Kyrpides N."/>
            <person name="Mavromatis K."/>
            <person name="Ivanova N."/>
            <person name="Brettin T."/>
            <person name="Detter J.C."/>
            <person name="Han C."/>
            <person name="Larimer F."/>
            <person name="Land M."/>
            <person name="Hauser L."/>
            <person name="Markowitz V."/>
            <person name="Cheng J.-F."/>
            <person name="Hugenholtz P."/>
            <person name="Woyke T."/>
            <person name="Wu D."/>
            <person name="Spring S."/>
            <person name="Lang E."/>
            <person name="Kopitz M."/>
            <person name="Brambilla E."/>
            <person name="Klenk H.-P."/>
            <person name="Eisen J.A."/>
        </authorList>
    </citation>
    <scope>NUCLEOTIDE SEQUENCE [LARGE SCALE GENOMIC DNA]</scope>
    <source>
        <strain evidence="5">ATCC 23117 / DSM 6794 / NBRC 15988 / NCIMB 1366 / Sio-4</strain>
    </source>
</reference>
<dbReference type="AlphaFoldDB" id="I4ANC8"/>
<keyword evidence="2" id="KW-1133">Transmembrane helix</keyword>
<dbReference type="Pfam" id="PF05036">
    <property type="entry name" value="SPOR"/>
    <property type="match status" value="1"/>
</dbReference>
<feature type="region of interest" description="Disordered" evidence="1">
    <location>
        <begin position="199"/>
        <end position="242"/>
    </location>
</feature>
<dbReference type="Pfam" id="PF18175">
    <property type="entry name" value="HU-CCDC81_bac_2"/>
    <property type="match status" value="1"/>
</dbReference>
<dbReference type="Proteomes" id="UP000006054">
    <property type="component" value="Chromosome"/>
</dbReference>
<dbReference type="InterPro" id="IPR041268">
    <property type="entry name" value="HU-CCDC81_bac_2"/>
</dbReference>